<dbReference type="Proteomes" id="UP000579281">
    <property type="component" value="Unassembled WGS sequence"/>
</dbReference>
<dbReference type="Pfam" id="PF19524">
    <property type="entry name" value="DUF6054"/>
    <property type="match status" value="1"/>
</dbReference>
<organism evidence="1 2">
    <name type="scientific">Anaerosolibacter carboniphilus</name>
    <dbReference type="NCBI Taxonomy" id="1417629"/>
    <lineage>
        <taxon>Bacteria</taxon>
        <taxon>Bacillati</taxon>
        <taxon>Bacillota</taxon>
        <taxon>Clostridia</taxon>
        <taxon>Peptostreptococcales</taxon>
        <taxon>Thermotaleaceae</taxon>
        <taxon>Anaerosolibacter</taxon>
    </lineage>
</organism>
<name>A0A841KXQ2_9FIRM</name>
<dbReference type="AlphaFoldDB" id="A0A841KXQ2"/>
<sequence length="109" mass="12288">MSIQNFKVSIDPTRAIGLVRDEENADLVYEEIHDLGENKYIGTLVFEKFFFRNSNRAALVVIIDNIKGYTDVRSVATGSSQGMIFNFDWGAASEFAGSVRDILENYIIE</sequence>
<keyword evidence="2" id="KW-1185">Reference proteome</keyword>
<reference evidence="1 2" key="1">
    <citation type="submission" date="2020-08" db="EMBL/GenBank/DDBJ databases">
        <title>Genomic Encyclopedia of Type Strains, Phase IV (KMG-IV): sequencing the most valuable type-strain genomes for metagenomic binning, comparative biology and taxonomic classification.</title>
        <authorList>
            <person name="Goeker M."/>
        </authorList>
    </citation>
    <scope>NUCLEOTIDE SEQUENCE [LARGE SCALE GENOMIC DNA]</scope>
    <source>
        <strain evidence="1 2">DSM 103526</strain>
    </source>
</reference>
<evidence type="ECO:0000313" key="2">
    <source>
        <dbReference type="Proteomes" id="UP000579281"/>
    </source>
</evidence>
<dbReference type="EMBL" id="JACHEN010000038">
    <property type="protein sequence ID" value="MBB6218414.1"/>
    <property type="molecule type" value="Genomic_DNA"/>
</dbReference>
<gene>
    <name evidence="1" type="ORF">HNQ80_004578</name>
</gene>
<dbReference type="RefSeq" id="WP_184312896.1">
    <property type="nucleotide sequence ID" value="NZ_JACHEN010000038.1"/>
</dbReference>
<evidence type="ECO:0000313" key="1">
    <source>
        <dbReference type="EMBL" id="MBB6218414.1"/>
    </source>
</evidence>
<dbReference type="InterPro" id="IPR046117">
    <property type="entry name" value="DUF6054"/>
</dbReference>
<proteinExistence type="predicted"/>
<accession>A0A841KXQ2</accession>
<protein>
    <submittedName>
        <fullName evidence="1">Uncharacterized protein</fullName>
    </submittedName>
</protein>
<comment type="caution">
    <text evidence="1">The sequence shown here is derived from an EMBL/GenBank/DDBJ whole genome shotgun (WGS) entry which is preliminary data.</text>
</comment>